<dbReference type="InterPro" id="IPR009937">
    <property type="entry name" value="Phage_holin_3_6"/>
</dbReference>
<reference evidence="2" key="1">
    <citation type="submission" date="2022-11" db="EMBL/GenBank/DDBJ databases">
        <authorList>
            <person name="Mo P."/>
        </authorList>
    </citation>
    <scope>NUCLEOTIDE SEQUENCE</scope>
    <source>
        <strain evidence="2">HUAS 11-8</strain>
    </source>
</reference>
<accession>A0ABY7BD71</accession>
<dbReference type="RefSeq" id="WP_268759658.1">
    <property type="nucleotide sequence ID" value="NZ_CP113836.1"/>
</dbReference>
<gene>
    <name evidence="2" type="ORF">ORV05_17950</name>
</gene>
<evidence type="ECO:0000256" key="1">
    <source>
        <dbReference type="SAM" id="Phobius"/>
    </source>
</evidence>
<keyword evidence="3" id="KW-1185">Reference proteome</keyword>
<dbReference type="Pfam" id="PF07332">
    <property type="entry name" value="Phage_holin_3_6"/>
    <property type="match status" value="1"/>
</dbReference>
<dbReference type="EMBL" id="CP113836">
    <property type="protein sequence ID" value="WAL69573.1"/>
    <property type="molecule type" value="Genomic_DNA"/>
</dbReference>
<keyword evidence="1" id="KW-0812">Transmembrane</keyword>
<keyword evidence="1" id="KW-0472">Membrane</keyword>
<feature type="transmembrane region" description="Helical" evidence="1">
    <location>
        <begin position="41"/>
        <end position="69"/>
    </location>
</feature>
<protein>
    <submittedName>
        <fullName evidence="2">Phage holin family protein</fullName>
    </submittedName>
</protein>
<evidence type="ECO:0000313" key="3">
    <source>
        <dbReference type="Proteomes" id="UP001163203"/>
    </source>
</evidence>
<name>A0ABY7BD71_9PSEU</name>
<organism evidence="2 3">
    <name type="scientific">Amycolatopsis cynarae</name>
    <dbReference type="NCBI Taxonomy" id="2995223"/>
    <lineage>
        <taxon>Bacteria</taxon>
        <taxon>Bacillati</taxon>
        <taxon>Actinomycetota</taxon>
        <taxon>Actinomycetes</taxon>
        <taxon>Pseudonocardiales</taxon>
        <taxon>Pseudonocardiaceae</taxon>
        <taxon>Amycolatopsis</taxon>
    </lineage>
</organism>
<evidence type="ECO:0000313" key="2">
    <source>
        <dbReference type="EMBL" id="WAL69573.1"/>
    </source>
</evidence>
<dbReference type="Proteomes" id="UP001163203">
    <property type="component" value="Chromosome"/>
</dbReference>
<feature type="transmembrane region" description="Helical" evidence="1">
    <location>
        <begin position="75"/>
        <end position="98"/>
    </location>
</feature>
<sequence>MTAGSGDEVAAELGGRIGELARRELRIALGETKRKMKEGGVATGLAAMAVVLALYGGGLMLRGAVLLLAKVLPEWLATLVVGMVVSLAAAGAGMLGLARMRSAVPPVPEQATAETAEALGAALEARNTGERR</sequence>
<keyword evidence="1" id="KW-1133">Transmembrane helix</keyword>
<proteinExistence type="predicted"/>